<sequence>MKESQIIHIPSDASQEAVALTLLQLIVCAEGKKFDAYFGNGVLVDRKWLLDTYAECLSVIKNPVERKGS</sequence>
<dbReference type="Proteomes" id="UP000294360">
    <property type="component" value="Chromosome"/>
</dbReference>
<protein>
    <submittedName>
        <fullName evidence="1">Uncharacterized protein</fullName>
    </submittedName>
</protein>
<organism evidence="1 2">
    <name type="scientific">Methylocella tundrae</name>
    <dbReference type="NCBI Taxonomy" id="227605"/>
    <lineage>
        <taxon>Bacteria</taxon>
        <taxon>Pseudomonadati</taxon>
        <taxon>Pseudomonadota</taxon>
        <taxon>Alphaproteobacteria</taxon>
        <taxon>Hyphomicrobiales</taxon>
        <taxon>Beijerinckiaceae</taxon>
        <taxon>Methylocella</taxon>
    </lineage>
</organism>
<evidence type="ECO:0000313" key="1">
    <source>
        <dbReference type="EMBL" id="VFU07410.1"/>
    </source>
</evidence>
<dbReference type="EMBL" id="LR536450">
    <property type="protein sequence ID" value="VFU07410.1"/>
    <property type="molecule type" value="Genomic_DNA"/>
</dbReference>
<reference evidence="1 2" key="1">
    <citation type="submission" date="2019-03" db="EMBL/GenBank/DDBJ databases">
        <authorList>
            <person name="Kox A.R. M."/>
        </authorList>
    </citation>
    <scope>NUCLEOTIDE SEQUENCE [LARGE SCALE GENOMIC DNA]</scope>
    <source>
        <strain evidence="1">MTUNDRAET4 annotated genome</strain>
    </source>
</reference>
<proteinExistence type="predicted"/>
<dbReference type="OrthoDB" id="8457041at2"/>
<dbReference type="KEGG" id="mtun:MTUNDRAET4_0517"/>
<gene>
    <name evidence="1" type="ORF">MTUNDRAET4_0517</name>
</gene>
<evidence type="ECO:0000313" key="2">
    <source>
        <dbReference type="Proteomes" id="UP000294360"/>
    </source>
</evidence>
<dbReference type="AlphaFoldDB" id="A0A4U8YWR1"/>
<dbReference type="RefSeq" id="WP_134486535.1">
    <property type="nucleotide sequence ID" value="NZ_CP139089.1"/>
</dbReference>
<name>A0A4U8YWR1_METTU</name>
<accession>A0A4U8YWR1</accession>